<dbReference type="OrthoDB" id="6648013at2"/>
<dbReference type="InterPro" id="IPR047647">
    <property type="entry name" value="ISAs1_transpos"/>
</dbReference>
<evidence type="ECO:0008006" key="3">
    <source>
        <dbReference type="Google" id="ProtNLM"/>
    </source>
</evidence>
<evidence type="ECO:0000313" key="2">
    <source>
        <dbReference type="Proteomes" id="UP000198862"/>
    </source>
</evidence>
<feature type="non-terminal residue" evidence="1">
    <location>
        <position position="1"/>
    </location>
</feature>
<dbReference type="Proteomes" id="UP000198862">
    <property type="component" value="Unassembled WGS sequence"/>
</dbReference>
<keyword evidence="2" id="KW-1185">Reference proteome</keyword>
<dbReference type="PANTHER" id="PTHR30298">
    <property type="entry name" value="H REPEAT-ASSOCIATED PREDICTED TRANSPOSASE"/>
    <property type="match status" value="1"/>
</dbReference>
<protein>
    <recommendedName>
        <fullName evidence="3">Transposase DDE domain-containing protein</fullName>
    </recommendedName>
</protein>
<evidence type="ECO:0000313" key="1">
    <source>
        <dbReference type="EMBL" id="SFB95559.1"/>
    </source>
</evidence>
<dbReference type="RefSeq" id="WP_143085027.1">
    <property type="nucleotide sequence ID" value="NZ_FOLO01000003.1"/>
</dbReference>
<dbReference type="NCBIfam" id="NF033564">
    <property type="entry name" value="transpos_ISAs1"/>
    <property type="match status" value="1"/>
</dbReference>
<dbReference type="STRING" id="1123010.SAMN02745724_00541"/>
<dbReference type="PANTHER" id="PTHR30298:SF0">
    <property type="entry name" value="PROTEIN YBFL-RELATED"/>
    <property type="match status" value="1"/>
</dbReference>
<accession>A0A1I1F7R2</accession>
<dbReference type="EMBL" id="FOLO01000003">
    <property type="protein sequence ID" value="SFB95559.1"/>
    <property type="molecule type" value="Genomic_DNA"/>
</dbReference>
<dbReference type="InterPro" id="IPR051698">
    <property type="entry name" value="Transposase_11-like"/>
</dbReference>
<reference evidence="1 2" key="1">
    <citation type="submission" date="2016-10" db="EMBL/GenBank/DDBJ databases">
        <authorList>
            <person name="de Groot N.N."/>
        </authorList>
    </citation>
    <scope>NUCLEOTIDE SEQUENCE [LARGE SCALE GENOMIC DNA]</scope>
    <source>
        <strain evidence="1 2">DSM 6059</strain>
    </source>
</reference>
<gene>
    <name evidence="1" type="ORF">SAMN02745724_00541</name>
</gene>
<sequence length="101" mass="11874">TTETRWYISSLDQNAEQALNAVRSHWQVESMHWMLDMTFREDESRIRKKQGPLVFNVMRKIAMALFKQDTTKSASMARKKKMAGLDDDYRSTLLESGIKMR</sequence>
<proteinExistence type="predicted"/>
<dbReference type="AlphaFoldDB" id="A0A1I1F7R2"/>
<name>A0A1I1F7R2_9GAMM</name>
<organism evidence="1 2">
    <name type="scientific">Pseudoalteromonas denitrificans DSM 6059</name>
    <dbReference type="NCBI Taxonomy" id="1123010"/>
    <lineage>
        <taxon>Bacteria</taxon>
        <taxon>Pseudomonadati</taxon>
        <taxon>Pseudomonadota</taxon>
        <taxon>Gammaproteobacteria</taxon>
        <taxon>Alteromonadales</taxon>
        <taxon>Pseudoalteromonadaceae</taxon>
        <taxon>Pseudoalteromonas</taxon>
    </lineage>
</organism>